<accession>A0A0D0D1J7</accession>
<evidence type="ECO:0000256" key="3">
    <source>
        <dbReference type="SAM" id="MobiDB-lite"/>
    </source>
</evidence>
<dbReference type="Pfam" id="PF08585">
    <property type="entry name" value="RMI1_N_C"/>
    <property type="match status" value="1"/>
</dbReference>
<feature type="domain" description="RecQ mediated genome instability protein 1 OB-fold" evidence="4">
    <location>
        <begin position="70"/>
        <end position="176"/>
    </location>
</feature>
<dbReference type="GO" id="GO:0031422">
    <property type="term" value="C:RecQ family helicase-topoisomerase III complex"/>
    <property type="evidence" value="ECO:0007669"/>
    <property type="project" value="TreeGrafter"/>
</dbReference>
<evidence type="ECO:0000313" key="6">
    <source>
        <dbReference type="EMBL" id="KIK62993.1"/>
    </source>
</evidence>
<dbReference type="InterPro" id="IPR042470">
    <property type="entry name" value="RMI1_N_C_sf"/>
</dbReference>
<dbReference type="SMART" id="SM01161">
    <property type="entry name" value="DUF1767"/>
    <property type="match status" value="1"/>
</dbReference>
<dbReference type="Proteomes" id="UP000053593">
    <property type="component" value="Unassembled WGS sequence"/>
</dbReference>
<evidence type="ECO:0000313" key="7">
    <source>
        <dbReference type="Proteomes" id="UP000053593"/>
    </source>
</evidence>
<evidence type="ECO:0000256" key="2">
    <source>
        <dbReference type="ARBA" id="ARBA00018987"/>
    </source>
</evidence>
<dbReference type="Gene3D" id="2.40.50.770">
    <property type="entry name" value="RecQ-mediated genome instability protein Rmi1, C-terminal domain"/>
    <property type="match status" value="1"/>
</dbReference>
<sequence length="203" mass="22748">MPPKAITDWLRSHYPKPDIDPEWLQACYDWIIDEKHLNPATDMQQIIQEVEYQLLESDLRDSMIQGTGIPLNVANPETKISKLTGPILVQIEAITDVGTSAHNLNKTRLLREERREAGEEQEGEADGEVEGEGPIPSYSRSMLKLQISDGATTLQAAEYRPIPELVLGVTPLGYKVGNHSICLTCYLPLDFSCRSRMQKCVEA</sequence>
<dbReference type="PANTHER" id="PTHR14790:SF15">
    <property type="entry name" value="RECQ-MEDIATED GENOME INSTABILITY PROTEIN 1"/>
    <property type="match status" value="1"/>
</dbReference>
<dbReference type="HOGENOM" id="CLU_096565_1_0_1"/>
<dbReference type="PANTHER" id="PTHR14790">
    <property type="entry name" value="RECQ-MEDIATED GENOME INSTABILITY PROTEIN 1 RMI1"/>
    <property type="match status" value="1"/>
</dbReference>
<dbReference type="EMBL" id="KN834765">
    <property type="protein sequence ID" value="KIK62993.1"/>
    <property type="molecule type" value="Genomic_DNA"/>
</dbReference>
<name>A0A0D0D1J7_9AGAR</name>
<evidence type="ECO:0000256" key="1">
    <source>
        <dbReference type="ARBA" id="ARBA00006395"/>
    </source>
</evidence>
<evidence type="ECO:0000259" key="5">
    <source>
        <dbReference type="Pfam" id="PF21000"/>
    </source>
</evidence>
<protein>
    <recommendedName>
        <fullName evidence="2">RecQ-mediated genome instability protein 1</fullName>
    </recommendedName>
</protein>
<feature type="domain" description="RMI1 N-terminal" evidence="5">
    <location>
        <begin position="11"/>
        <end position="62"/>
    </location>
</feature>
<dbReference type="Pfam" id="PF21000">
    <property type="entry name" value="RMI1_N_N"/>
    <property type="match status" value="1"/>
</dbReference>
<comment type="similarity">
    <text evidence="1">Belongs to the RMI1 family.</text>
</comment>
<gene>
    <name evidence="6" type="ORF">GYMLUDRAFT_163439</name>
</gene>
<keyword evidence="7" id="KW-1185">Reference proteome</keyword>
<dbReference type="AlphaFoldDB" id="A0A0D0D1J7"/>
<dbReference type="GO" id="GO:0000712">
    <property type="term" value="P:resolution of meiotic recombination intermediates"/>
    <property type="evidence" value="ECO:0007669"/>
    <property type="project" value="TreeGrafter"/>
</dbReference>
<dbReference type="OrthoDB" id="341511at2759"/>
<evidence type="ECO:0000259" key="4">
    <source>
        <dbReference type="Pfam" id="PF08585"/>
    </source>
</evidence>
<dbReference type="GO" id="GO:0016604">
    <property type="term" value="C:nuclear body"/>
    <property type="evidence" value="ECO:0007669"/>
    <property type="project" value="TreeGrafter"/>
</dbReference>
<organism evidence="6 7">
    <name type="scientific">Collybiopsis luxurians FD-317 M1</name>
    <dbReference type="NCBI Taxonomy" id="944289"/>
    <lineage>
        <taxon>Eukaryota</taxon>
        <taxon>Fungi</taxon>
        <taxon>Dikarya</taxon>
        <taxon>Basidiomycota</taxon>
        <taxon>Agaricomycotina</taxon>
        <taxon>Agaricomycetes</taxon>
        <taxon>Agaricomycetidae</taxon>
        <taxon>Agaricales</taxon>
        <taxon>Marasmiineae</taxon>
        <taxon>Omphalotaceae</taxon>
        <taxon>Collybiopsis</taxon>
        <taxon>Collybiopsis luxurians</taxon>
    </lineage>
</organism>
<reference evidence="6 7" key="1">
    <citation type="submission" date="2014-04" db="EMBL/GenBank/DDBJ databases">
        <title>Evolutionary Origins and Diversification of the Mycorrhizal Mutualists.</title>
        <authorList>
            <consortium name="DOE Joint Genome Institute"/>
            <consortium name="Mycorrhizal Genomics Consortium"/>
            <person name="Kohler A."/>
            <person name="Kuo A."/>
            <person name="Nagy L.G."/>
            <person name="Floudas D."/>
            <person name="Copeland A."/>
            <person name="Barry K.W."/>
            <person name="Cichocki N."/>
            <person name="Veneault-Fourrey C."/>
            <person name="LaButti K."/>
            <person name="Lindquist E.A."/>
            <person name="Lipzen A."/>
            <person name="Lundell T."/>
            <person name="Morin E."/>
            <person name="Murat C."/>
            <person name="Riley R."/>
            <person name="Ohm R."/>
            <person name="Sun H."/>
            <person name="Tunlid A."/>
            <person name="Henrissat B."/>
            <person name="Grigoriev I.V."/>
            <person name="Hibbett D.S."/>
            <person name="Martin F."/>
        </authorList>
    </citation>
    <scope>NUCLEOTIDE SEQUENCE [LARGE SCALE GENOMIC DNA]</scope>
    <source>
        <strain evidence="6 7">FD-317 M1</strain>
    </source>
</reference>
<dbReference type="InterPro" id="IPR049363">
    <property type="entry name" value="RMI1_N"/>
</dbReference>
<feature type="compositionally biased region" description="Acidic residues" evidence="3">
    <location>
        <begin position="119"/>
        <end position="131"/>
    </location>
</feature>
<feature type="region of interest" description="Disordered" evidence="3">
    <location>
        <begin position="113"/>
        <end position="135"/>
    </location>
</feature>
<dbReference type="InterPro" id="IPR013894">
    <property type="entry name" value="RMI1_OB"/>
</dbReference>
<proteinExistence type="inferred from homology"/>
<dbReference type="GO" id="GO:0000724">
    <property type="term" value="P:double-strand break repair via homologous recombination"/>
    <property type="evidence" value="ECO:0007669"/>
    <property type="project" value="TreeGrafter"/>
</dbReference>